<protein>
    <submittedName>
        <fullName evidence="1">Uncharacterized protein</fullName>
    </submittedName>
</protein>
<gene>
    <name evidence="1" type="ORF">O6H91_07G102500</name>
</gene>
<accession>A0ACC2D896</accession>
<organism evidence="1 2">
    <name type="scientific">Diphasiastrum complanatum</name>
    <name type="common">Issler's clubmoss</name>
    <name type="synonym">Lycopodium complanatum</name>
    <dbReference type="NCBI Taxonomy" id="34168"/>
    <lineage>
        <taxon>Eukaryota</taxon>
        <taxon>Viridiplantae</taxon>
        <taxon>Streptophyta</taxon>
        <taxon>Embryophyta</taxon>
        <taxon>Tracheophyta</taxon>
        <taxon>Lycopodiopsida</taxon>
        <taxon>Lycopodiales</taxon>
        <taxon>Lycopodiaceae</taxon>
        <taxon>Lycopodioideae</taxon>
        <taxon>Diphasiastrum</taxon>
    </lineage>
</organism>
<dbReference type="EMBL" id="CM055098">
    <property type="protein sequence ID" value="KAJ7550461.1"/>
    <property type="molecule type" value="Genomic_DNA"/>
</dbReference>
<evidence type="ECO:0000313" key="2">
    <source>
        <dbReference type="Proteomes" id="UP001162992"/>
    </source>
</evidence>
<sequence length="782" mass="85698">MAVRKAGSSISHNPLCKARWQGLCRSCAEWGQNASARVLWNFLYRKLTSSAVEHTQLTSFGNMPRLNPSIRKLNRSSKYSCKTLNLRDSCHKHKDYKDPCQEYEDVTGLYKGGRLKEALQFLSLLNQQGSRAASYECVRLLQECGRTKALSDGREVHALITNSALALNIFVLSTLVSMYAKCGSLTEAREVFDRMPTRTAVSWNAMITGYTKHGNGKEALGLCQRMRREGIMPDRVTLICNLNACASLGDLVEGKLLRAEIVKAGLMSDVVVGNALIDMYAKCGSLGDAEEVFEKLPCRDVVSWNAMIAGYARNGKGEEAFNLYRKMRVNSFKPDRVTFVGILGACASLGALEKGKQVHGEAVEAGLECDVFVGTALVDMYAKCGSIVEASEVFKRMPRRDVASWNALIAGYAKLGNSEEALTLCEQMKSEGLKLDRATFLGVLSACANLESIEKGKQFHAEAVEAGYETDLYVGNALIDMYAKCGSLFYARQVFQKMSKKDVISWTAMIAAYVGNGSGAEAFNLYKQMKETGLKPDEVTFSLILSACAGIPSLEKGKQVHSDAIEAGLAFGIFVGTALVDMYAKCGNVTDARAVFDEMPARNVVSWNAMIAGYASHGDKREAFTLFKKMLKENVKPNEATLVSVLSVCSHLGLVDEGRRLFYSMPYQYGLSQTLEHFGCMIDLFGRAGLLVEAFQLMKEAPGSCDVSQLTAMLGACRTHGNLEIAEQVTQWILSLEPQNTAAYVLLSSIYAAAGKRDENVKLRKLMKTRGVRKEPGRAGLS</sequence>
<name>A0ACC2D896_DIPCM</name>
<comment type="caution">
    <text evidence="1">The sequence shown here is derived from an EMBL/GenBank/DDBJ whole genome shotgun (WGS) entry which is preliminary data.</text>
</comment>
<evidence type="ECO:0000313" key="1">
    <source>
        <dbReference type="EMBL" id="KAJ7550461.1"/>
    </source>
</evidence>
<dbReference type="Proteomes" id="UP001162992">
    <property type="component" value="Chromosome 7"/>
</dbReference>
<keyword evidence="2" id="KW-1185">Reference proteome</keyword>
<proteinExistence type="predicted"/>
<reference evidence="2" key="1">
    <citation type="journal article" date="2024" name="Proc. Natl. Acad. Sci. U.S.A.">
        <title>Extraordinary preservation of gene collinearity over three hundred million years revealed in homosporous lycophytes.</title>
        <authorList>
            <person name="Li C."/>
            <person name="Wickell D."/>
            <person name="Kuo L.Y."/>
            <person name="Chen X."/>
            <person name="Nie B."/>
            <person name="Liao X."/>
            <person name="Peng D."/>
            <person name="Ji J."/>
            <person name="Jenkins J."/>
            <person name="Williams M."/>
            <person name="Shu S."/>
            <person name="Plott C."/>
            <person name="Barry K."/>
            <person name="Rajasekar S."/>
            <person name="Grimwood J."/>
            <person name="Han X."/>
            <person name="Sun S."/>
            <person name="Hou Z."/>
            <person name="He W."/>
            <person name="Dai G."/>
            <person name="Sun C."/>
            <person name="Schmutz J."/>
            <person name="Leebens-Mack J.H."/>
            <person name="Li F.W."/>
            <person name="Wang L."/>
        </authorList>
    </citation>
    <scope>NUCLEOTIDE SEQUENCE [LARGE SCALE GENOMIC DNA]</scope>
    <source>
        <strain evidence="2">cv. PW_Plant_1</strain>
    </source>
</reference>